<dbReference type="EMBL" id="CP006771">
    <property type="protein sequence ID" value="AGX89196.1"/>
    <property type="molecule type" value="Genomic_DNA"/>
</dbReference>
<dbReference type="STRING" id="1403316.PRV_02290"/>
<proteinExistence type="predicted"/>
<evidence type="ECO:0000313" key="1">
    <source>
        <dbReference type="EMBL" id="AGX89196.1"/>
    </source>
</evidence>
<reference evidence="1 2" key="1">
    <citation type="journal article" date="2013" name="Genome Announc.">
        <title>Genome Sequence of Mycoplasma parvum (Formerly Eperythrozoon parvum), a Diminutive Hemoplasma of the Pig.</title>
        <authorList>
            <person name="do Nascimento N.C."/>
            <person name="Dos Santos A.P."/>
            <person name="Chu Y."/>
            <person name="Guimaraes A.M."/>
            <person name="Pagliaro A."/>
            <person name="Messick J.B."/>
        </authorList>
    </citation>
    <scope>NUCLEOTIDE SEQUENCE [LARGE SCALE GENOMIC DNA]</scope>
    <source>
        <strain evidence="1 2">Indiana</strain>
    </source>
</reference>
<name>U5NC88_9MOLU</name>
<accession>U5NC88</accession>
<keyword evidence="2" id="KW-1185">Reference proteome</keyword>
<dbReference type="AlphaFoldDB" id="U5NC88"/>
<protein>
    <submittedName>
        <fullName evidence="1">Uncharacterized protein</fullName>
    </submittedName>
</protein>
<sequence length="44" mass="5128">MPIESIKNLIKKIIYLFGVFIDTNSKFEFFETLWEIGSATSDIK</sequence>
<dbReference type="Proteomes" id="UP000017119">
    <property type="component" value="Chromosome"/>
</dbReference>
<gene>
    <name evidence="1" type="ORF">PRV_02290</name>
</gene>
<dbReference type="HOGENOM" id="CLU_3218902_0_0_14"/>
<organism evidence="1 2">
    <name type="scientific">Mycoplasma parvum str. Indiana</name>
    <dbReference type="NCBI Taxonomy" id="1403316"/>
    <lineage>
        <taxon>Bacteria</taxon>
        <taxon>Bacillati</taxon>
        <taxon>Mycoplasmatota</taxon>
        <taxon>Mollicutes</taxon>
        <taxon>Mycoplasmataceae</taxon>
        <taxon>Mycoplasma</taxon>
    </lineage>
</organism>
<dbReference type="PATRIC" id="fig|1403316.3.peg.427"/>
<dbReference type="KEGG" id="mpv:PRV_02290"/>
<evidence type="ECO:0000313" key="2">
    <source>
        <dbReference type="Proteomes" id="UP000017119"/>
    </source>
</evidence>